<dbReference type="GO" id="GO:0070573">
    <property type="term" value="F:metallodipeptidase activity"/>
    <property type="evidence" value="ECO:0007669"/>
    <property type="project" value="InterPro"/>
</dbReference>
<name>A0A644YJ95_9ZZZZ</name>
<dbReference type="Pfam" id="PF01244">
    <property type="entry name" value="Peptidase_M19"/>
    <property type="match status" value="1"/>
</dbReference>
<dbReference type="Gene3D" id="3.20.20.140">
    <property type="entry name" value="Metal-dependent hydrolases"/>
    <property type="match status" value="1"/>
</dbReference>
<dbReference type="InterPro" id="IPR032466">
    <property type="entry name" value="Metal_Hydrolase"/>
</dbReference>
<dbReference type="CDD" id="cd01301">
    <property type="entry name" value="rDP_like"/>
    <property type="match status" value="1"/>
</dbReference>
<dbReference type="PANTHER" id="PTHR10443">
    <property type="entry name" value="MICROSOMAL DIPEPTIDASE"/>
    <property type="match status" value="1"/>
</dbReference>
<protein>
    <recommendedName>
        <fullName evidence="2">Membrane dipeptidase</fullName>
    </recommendedName>
</protein>
<dbReference type="EMBL" id="VSSQ01005313">
    <property type="protein sequence ID" value="MPM28655.1"/>
    <property type="molecule type" value="Genomic_DNA"/>
</dbReference>
<proteinExistence type="predicted"/>
<comment type="caution">
    <text evidence="1">The sequence shown here is derived from an EMBL/GenBank/DDBJ whole genome shotgun (WGS) entry which is preliminary data.</text>
</comment>
<gene>
    <name evidence="1" type="ORF">SDC9_75182</name>
</gene>
<evidence type="ECO:0000313" key="1">
    <source>
        <dbReference type="EMBL" id="MPM28655.1"/>
    </source>
</evidence>
<dbReference type="SUPFAM" id="SSF51556">
    <property type="entry name" value="Metallo-dependent hydrolases"/>
    <property type="match status" value="1"/>
</dbReference>
<dbReference type="AlphaFoldDB" id="A0A644YJ95"/>
<organism evidence="1">
    <name type="scientific">bioreactor metagenome</name>
    <dbReference type="NCBI Taxonomy" id="1076179"/>
    <lineage>
        <taxon>unclassified sequences</taxon>
        <taxon>metagenomes</taxon>
        <taxon>ecological metagenomes</taxon>
    </lineage>
</organism>
<reference evidence="1" key="1">
    <citation type="submission" date="2019-08" db="EMBL/GenBank/DDBJ databases">
        <authorList>
            <person name="Kucharzyk K."/>
            <person name="Murdoch R.W."/>
            <person name="Higgins S."/>
            <person name="Loffler F."/>
        </authorList>
    </citation>
    <scope>NUCLEOTIDE SEQUENCE</scope>
</reference>
<evidence type="ECO:0008006" key="2">
    <source>
        <dbReference type="Google" id="ProtNLM"/>
    </source>
</evidence>
<dbReference type="InterPro" id="IPR008257">
    <property type="entry name" value="Pept_M19"/>
</dbReference>
<dbReference type="PROSITE" id="PS51365">
    <property type="entry name" value="RENAL_DIPEPTIDASE_2"/>
    <property type="match status" value="1"/>
</dbReference>
<sequence length="314" mass="35889">MRVIDLHCDTVMKLMQGREKVNLRKNDFSVDLERLKRSNSMAQFFALFIEKQYVDNVFEFCMDMADRIHQEIKNNSEIINLATNYEELIKNNEEGKISAFLTIEEGGALKGKLSNLRNFYKLGVRLITLTWNYENEIGYPNKNPDFLNKGLKNFGLEVVEEMNNLGMVIDVSHLSDGGFYDVAKHSKYPFVASHSNAREICGHRRNLTDEMIKILSNKGGVTGINFERSFLNNEGRSNIEDMLAHINHIYNIGGIDVIALGTDLDGINSKGIEIDNIGDIHKLSHALLKDGFTEDEVEKIFYKNAMRLIKDVMR</sequence>
<dbReference type="PANTHER" id="PTHR10443:SF12">
    <property type="entry name" value="DIPEPTIDASE"/>
    <property type="match status" value="1"/>
</dbReference>
<accession>A0A644YJ95</accession>
<dbReference type="GO" id="GO:0006508">
    <property type="term" value="P:proteolysis"/>
    <property type="evidence" value="ECO:0007669"/>
    <property type="project" value="InterPro"/>
</dbReference>